<evidence type="ECO:0008006" key="4">
    <source>
        <dbReference type="Google" id="ProtNLM"/>
    </source>
</evidence>
<proteinExistence type="predicted"/>
<evidence type="ECO:0000256" key="1">
    <source>
        <dbReference type="SAM" id="MobiDB-lite"/>
    </source>
</evidence>
<organism evidence="2 3">
    <name type="scientific">Hyaloscypha variabilis (strain UAMH 11265 / GT02V1 / F)</name>
    <name type="common">Meliniomyces variabilis</name>
    <dbReference type="NCBI Taxonomy" id="1149755"/>
    <lineage>
        <taxon>Eukaryota</taxon>
        <taxon>Fungi</taxon>
        <taxon>Dikarya</taxon>
        <taxon>Ascomycota</taxon>
        <taxon>Pezizomycotina</taxon>
        <taxon>Leotiomycetes</taxon>
        <taxon>Helotiales</taxon>
        <taxon>Hyaloscyphaceae</taxon>
        <taxon>Hyaloscypha</taxon>
        <taxon>Hyaloscypha variabilis</taxon>
    </lineage>
</organism>
<accession>A0A2J6S6W3</accession>
<gene>
    <name evidence="2" type="ORF">L207DRAFT_507408</name>
</gene>
<evidence type="ECO:0000313" key="3">
    <source>
        <dbReference type="Proteomes" id="UP000235786"/>
    </source>
</evidence>
<feature type="region of interest" description="Disordered" evidence="1">
    <location>
        <begin position="144"/>
        <end position="166"/>
    </location>
</feature>
<dbReference type="Gene3D" id="1.25.40.10">
    <property type="entry name" value="Tetratricopeptide repeat domain"/>
    <property type="match status" value="1"/>
</dbReference>
<dbReference type="STRING" id="1149755.A0A2J6S6W3"/>
<evidence type="ECO:0000313" key="2">
    <source>
        <dbReference type="EMBL" id="PMD46493.1"/>
    </source>
</evidence>
<name>A0A2J6S6W3_HYAVF</name>
<dbReference type="InterPro" id="IPR011990">
    <property type="entry name" value="TPR-like_helical_dom_sf"/>
</dbReference>
<dbReference type="OrthoDB" id="185373at2759"/>
<protein>
    <recommendedName>
        <fullName evidence="4">Pentacotripeptide-repeat region of PRORP domain-containing protein</fullName>
    </recommendedName>
</protein>
<dbReference type="AlphaFoldDB" id="A0A2J6S6W3"/>
<reference evidence="2 3" key="1">
    <citation type="submission" date="2016-04" db="EMBL/GenBank/DDBJ databases">
        <title>A degradative enzymes factory behind the ericoid mycorrhizal symbiosis.</title>
        <authorList>
            <consortium name="DOE Joint Genome Institute"/>
            <person name="Martino E."/>
            <person name="Morin E."/>
            <person name="Grelet G."/>
            <person name="Kuo A."/>
            <person name="Kohler A."/>
            <person name="Daghino S."/>
            <person name="Barry K."/>
            <person name="Choi C."/>
            <person name="Cichocki N."/>
            <person name="Clum A."/>
            <person name="Copeland A."/>
            <person name="Hainaut M."/>
            <person name="Haridas S."/>
            <person name="Labutti K."/>
            <person name="Lindquist E."/>
            <person name="Lipzen A."/>
            <person name="Khouja H.-R."/>
            <person name="Murat C."/>
            <person name="Ohm R."/>
            <person name="Olson A."/>
            <person name="Spatafora J."/>
            <person name="Veneault-Fourrey C."/>
            <person name="Henrissat B."/>
            <person name="Grigoriev I."/>
            <person name="Martin F."/>
            <person name="Perotto S."/>
        </authorList>
    </citation>
    <scope>NUCLEOTIDE SEQUENCE [LARGE SCALE GENOMIC DNA]</scope>
    <source>
        <strain evidence="2 3">F</strain>
    </source>
</reference>
<dbReference type="EMBL" id="KZ613939">
    <property type="protein sequence ID" value="PMD46493.1"/>
    <property type="molecule type" value="Genomic_DNA"/>
</dbReference>
<dbReference type="Proteomes" id="UP000235786">
    <property type="component" value="Unassembled WGS sequence"/>
</dbReference>
<sequence length="1018" mass="114164">MPTTLPVPSKGALRALRSLALGTSFTLALSAGLLTEDRRRRIHAAREVHDNAKKLKSSRKYHSTGTTIIESLGDQSLHYQEDAFWLPSNVLRSTIPNGTSIEEVKDVCESQAGPPVLTPFRISRHELAPRSNVPWIKIPEKKAPIRRHGSGPPFAKPSPKDSENGTLEPLALPEVPKQKLHNRQGKLATDVTKLLQVAGNIEEATSRFCEAFEEGLPISGLGVSPRLMEVAIQLANACEVQCYYEGSEKVFDIIRHAGALDEEQFHLFHPEAIISRLLDRYHSNSDSLDLESLRKACSIFLTTFKKKPRPLSKRLLFQGEKLCAKTCESGMYDLTLALYSRVQCGREEGTLGAVGPLIIATHMKGHHKKVFRYFHKYFLKTSPDQLQFFNVGGAAIESILKTGRIDRAEQALTAARQTAEKNRLLMSTTWLLKILGTDWRTHQNLEQTKALFERLEPCFGMVQHPQAVYGAMIQFSIEASDEALAHDYYEAMREIYAPVPGDVRIYGHFAFAKAKRNDWLGVKDDFLRMKRAGTGSAYAQQLASSFTPILSLYGQCHSVTDTEDFVRFFVDEIGISLTTNLMNIMVKIYGTAKEIDSLARWIVYAAAAGCPVDSVTFNTILNECSQSWGFPFWDIYRLYHSVCQLGRSHNRFVDEDTLPILRRLAMLEASSQEELLRRLEVLKKKTSGSCIDTFDNKTVLRAMATTMAKRNPAATLRIYKCAQRDEILLNTKHLCLAVRASLQLYPDDAEEPLRFIQAAQQMGIDVSGATAIIIVHQMTAICEEGDKDSRPVTELLQRTVTTLEDNGLSVSPFVVTQAMSVLQKRGHYRLCIEIWTSLSSRLHIEPSSIDLITLTVLLQAYIGLEDHLGIQWVVKMLSANNLYPDSRIRRYLKNSRREAIECLRLGQYPDHMSSFLDALNEAIETTRLMREEAGEDRKKIKIKTIRIIEKAIADEGGKAGRMLGSSDFNEQHETEAVPEIPLNTSTIDVVEQWTGMPGDVCHEMDLVTPQALIDIGAG</sequence>
<keyword evidence="3" id="KW-1185">Reference proteome</keyword>